<keyword evidence="5" id="KW-1185">Reference proteome</keyword>
<sequence length="167" mass="18019">QPRTCVLWVQGWCAWDPEGHVGHPEGAAAWLQTLTGALESHGCGPVSCECLRPYVGSCRGLRPRVCVIDEIGKMELFSQPFIQAVHQTLPSPETTVLGTIPTRKGKPLALVGEIRGRPDVKVFSVTPKCPSLLPSLVPLMLLRLLCCPPLCLRVPLVSSTHATPTPS</sequence>
<name>A0A8D2DMA1_SCIVU</name>
<dbReference type="OrthoDB" id="446244at2759"/>
<keyword evidence="3" id="KW-0067">ATP-binding</keyword>
<organism evidence="4 5">
    <name type="scientific">Sciurus vulgaris</name>
    <name type="common">Eurasian red squirrel</name>
    <dbReference type="NCBI Taxonomy" id="55149"/>
    <lineage>
        <taxon>Eukaryota</taxon>
        <taxon>Metazoa</taxon>
        <taxon>Chordata</taxon>
        <taxon>Craniata</taxon>
        <taxon>Vertebrata</taxon>
        <taxon>Euteleostomi</taxon>
        <taxon>Mammalia</taxon>
        <taxon>Eutheria</taxon>
        <taxon>Euarchontoglires</taxon>
        <taxon>Glires</taxon>
        <taxon>Rodentia</taxon>
        <taxon>Sciuromorpha</taxon>
        <taxon>Sciuridae</taxon>
        <taxon>Sciurinae</taxon>
        <taxon>Sciurini</taxon>
        <taxon>Sciurus</taxon>
    </lineage>
</organism>
<evidence type="ECO:0000256" key="2">
    <source>
        <dbReference type="ARBA" id="ARBA00022801"/>
    </source>
</evidence>
<evidence type="ECO:0000256" key="3">
    <source>
        <dbReference type="ARBA" id="ARBA00022840"/>
    </source>
</evidence>
<protein>
    <recommendedName>
        <fullName evidence="6">Nucleoside-triphosphatase, cancer-related</fullName>
    </recommendedName>
</protein>
<dbReference type="InterPro" id="IPR027417">
    <property type="entry name" value="P-loop_NTPase"/>
</dbReference>
<proteinExistence type="predicted"/>
<dbReference type="Proteomes" id="UP000694564">
    <property type="component" value="Chromosome 12"/>
</dbReference>
<dbReference type="PANTHER" id="PTHR43146">
    <property type="entry name" value="CANCER-RELATED NUCLEOSIDE-TRIPHOSPHATASE"/>
    <property type="match status" value="1"/>
</dbReference>
<dbReference type="Gene3D" id="3.40.50.300">
    <property type="entry name" value="P-loop containing nucleotide triphosphate hydrolases"/>
    <property type="match status" value="1"/>
</dbReference>
<dbReference type="GO" id="GO:0005524">
    <property type="term" value="F:ATP binding"/>
    <property type="evidence" value="ECO:0007669"/>
    <property type="project" value="UniProtKB-KW"/>
</dbReference>
<dbReference type="Ensembl" id="ENSSVLT00005029792.1">
    <property type="protein sequence ID" value="ENSSVLP00005026790.1"/>
    <property type="gene ID" value="ENSSVLG00005021226.1"/>
</dbReference>
<keyword evidence="1" id="KW-0547">Nucleotide-binding</keyword>
<evidence type="ECO:0000313" key="5">
    <source>
        <dbReference type="Proteomes" id="UP000694564"/>
    </source>
</evidence>
<accession>A0A8D2DMA1</accession>
<dbReference type="GO" id="GO:0017111">
    <property type="term" value="F:ribonucleoside triphosphate phosphatase activity"/>
    <property type="evidence" value="ECO:0007669"/>
    <property type="project" value="InterPro"/>
</dbReference>
<evidence type="ECO:0008006" key="6">
    <source>
        <dbReference type="Google" id="ProtNLM"/>
    </source>
</evidence>
<dbReference type="AlphaFoldDB" id="A0A8D2DMA1"/>
<evidence type="ECO:0000313" key="4">
    <source>
        <dbReference type="Ensembl" id="ENSSVLP00005026790.1"/>
    </source>
</evidence>
<evidence type="ECO:0000256" key="1">
    <source>
        <dbReference type="ARBA" id="ARBA00022741"/>
    </source>
</evidence>
<dbReference type="PANTHER" id="PTHR43146:SF1">
    <property type="entry name" value="CANCER-RELATED NUCLEOSIDE-TRIPHOSPHATASE"/>
    <property type="match status" value="1"/>
</dbReference>
<reference evidence="4" key="2">
    <citation type="submission" date="2025-09" db="UniProtKB">
        <authorList>
            <consortium name="Ensembl"/>
        </authorList>
    </citation>
    <scope>IDENTIFICATION</scope>
</reference>
<keyword evidence="2" id="KW-0378">Hydrolase</keyword>
<reference evidence="4" key="1">
    <citation type="submission" date="2025-08" db="UniProtKB">
        <authorList>
            <consortium name="Ensembl"/>
        </authorList>
    </citation>
    <scope>IDENTIFICATION</scope>
</reference>
<dbReference type="GeneTree" id="ENSGT01050000247785"/>
<dbReference type="Pfam" id="PF03266">
    <property type="entry name" value="NTPase_1"/>
    <property type="match status" value="1"/>
</dbReference>
<dbReference type="InterPro" id="IPR004948">
    <property type="entry name" value="Nuc-triphosphatase_THEP1"/>
</dbReference>